<dbReference type="eggNOG" id="ENOG502ZA7Q">
    <property type="taxonomic scope" value="Bacteria"/>
</dbReference>
<dbReference type="AlphaFoldDB" id="R7RQU1"/>
<accession>R7RQU1</accession>
<gene>
    <name evidence="1" type="ORF">TCEL_01534</name>
</gene>
<name>R7RQU1_9CLOT</name>
<keyword evidence="2" id="KW-1185">Reference proteome</keyword>
<evidence type="ECO:0000313" key="1">
    <source>
        <dbReference type="EMBL" id="CDF57620.1"/>
    </source>
</evidence>
<protein>
    <submittedName>
        <fullName evidence="1">Uncharacterized protein</fullName>
    </submittedName>
</protein>
<dbReference type="Proteomes" id="UP000014923">
    <property type="component" value="Unassembled WGS sequence"/>
</dbReference>
<dbReference type="OrthoDB" id="1946901at2"/>
<evidence type="ECO:0000313" key="2">
    <source>
        <dbReference type="Proteomes" id="UP000014923"/>
    </source>
</evidence>
<dbReference type="RefSeq" id="WP_018660937.1">
    <property type="nucleotide sequence ID" value="NZ_HF952018.1"/>
</dbReference>
<proteinExistence type="predicted"/>
<sequence length="784" mass="89533">MKIKKGSAMIYVILMLAVLFTTSVIAMQITLASLKQSSSFYQKNQAYYYADSSTEKILYFLDAIADEARGYANSYCYTPSGAPNLDNPEIKTIYENFLNDKNKENYETEIRNIFREKYVEYLDEFFNNNSSYSINKQVKLGENSYTINGTWENWKNNIKNILVNSDFEVDFKIVRDLEEDSDEYKRIFKNISKNNLTSYLKSRYPLETLLVKIKLKNSDVQRYMVTTFEFNPFRDKAFATENKKVYRGYNGLLDYALISGRNIIIANGNSTLTIKGDIYAKGTGNKIEENKPYENYGGVLVGIDSDAIQNLKSNKVSENPTNIASMDTSTGNLIVEGNIYSGYVDKSKNFISGFVRTVTPNSKIEVKQNQNGQGGDVWCHSIITDEKVNSSNITIKNAYIADNVSLYAKNSKINIDNELISYEEANNNTNYNSSSSIVINDTTSKLRIGGRVILFGVAFVDELVKGNNPFKTLETTAINPNFIVYNYNKKNYGEYFSDYILKGNEAFNLSLFEPILSAPVSKSMGFLLDYLYYSKLNNENFDYQYDFGNSIEFNETKISESYFPYFFIANNKIYKLGSGNIESFNDLNTIKSKLTELKQEDGLSEDAAKDESRKKKDEILEKIYFKDKGLDSNSFLDYLDLDFLNSLPDKKIEIIGNKTYVLIQDGDIEIQDLKNYDGYNVFLYSTGNITLNSSGETKVYGTIISMGDLIVKGKNITIEANKENSKKLLNYYSNEEKEDCQKFYRFTAKGITADDYYEQEIYAGLEEKAKTNILIKSKRQVVTK</sequence>
<dbReference type="HOGENOM" id="CLU_357493_0_0_9"/>
<comment type="caution">
    <text evidence="1">The sequence shown here is derived from an EMBL/GenBank/DDBJ whole genome shotgun (WGS) entry which is preliminary data.</text>
</comment>
<organism evidence="1 2">
    <name type="scientific">Thermobrachium celere DSM 8682</name>
    <dbReference type="NCBI Taxonomy" id="941824"/>
    <lineage>
        <taxon>Bacteria</taxon>
        <taxon>Bacillati</taxon>
        <taxon>Bacillota</taxon>
        <taxon>Clostridia</taxon>
        <taxon>Eubacteriales</taxon>
        <taxon>Clostridiaceae</taxon>
        <taxon>Thermobrachium</taxon>
    </lineage>
</organism>
<dbReference type="EMBL" id="CAVN010000088">
    <property type="protein sequence ID" value="CDF57620.1"/>
    <property type="molecule type" value="Genomic_DNA"/>
</dbReference>
<reference evidence="1" key="1">
    <citation type="submission" date="2013-03" db="EMBL/GenBank/DDBJ databases">
        <title>Draft genome sequence of the hydrogen-ethanol-producing anaerobic alkalithermophilic Caloramator celere.</title>
        <authorList>
            <person name="Ciranna A."/>
            <person name="Larjo A."/>
            <person name="Kivisto A."/>
            <person name="Santala V."/>
            <person name="Roos C."/>
            <person name="Karp M."/>
        </authorList>
    </citation>
    <scope>NUCLEOTIDE SEQUENCE [LARGE SCALE GENOMIC DNA]</scope>
    <source>
        <strain evidence="1">DSM 8682</strain>
    </source>
</reference>